<proteinExistence type="predicted"/>
<protein>
    <submittedName>
        <fullName evidence="1">Uncharacterized protein</fullName>
    </submittedName>
</protein>
<name>A0A8A0RHM1_9FIRM</name>
<dbReference type="EMBL" id="CP059066">
    <property type="protein sequence ID" value="QSQ07693.1"/>
    <property type="molecule type" value="Genomic_DNA"/>
</dbReference>
<dbReference type="Proteomes" id="UP000662904">
    <property type="component" value="Chromosome"/>
</dbReference>
<dbReference type="RefSeq" id="WP_206707952.1">
    <property type="nucleotide sequence ID" value="NZ_CP059066.1"/>
</dbReference>
<sequence>MLRFFLSVATFMKNNNYDHLTYEQKRAVIKALERRKQRLITMFETEKFVDDFCEYCCGGSEDDRLF</sequence>
<reference evidence="1" key="1">
    <citation type="submission" date="2020-07" db="EMBL/GenBank/DDBJ databases">
        <title>Koleobacter methoxysyntrophicus gen. nov., sp. nov., a novel anaerobic bacterium isolated from deep subsurface oil field and proposal of Koleobacterales ord. nov. in the phylum Firmicutes.</title>
        <authorList>
            <person name="Sakamoto S."/>
            <person name="Tamaki H."/>
        </authorList>
    </citation>
    <scope>NUCLEOTIDE SEQUENCE</scope>
    <source>
        <strain evidence="1">NRmbB1</strain>
    </source>
</reference>
<organism evidence="1 2">
    <name type="scientific">Koleobacter methoxysyntrophicus</name>
    <dbReference type="NCBI Taxonomy" id="2751313"/>
    <lineage>
        <taxon>Bacteria</taxon>
        <taxon>Bacillati</taxon>
        <taxon>Bacillota</taxon>
        <taxon>Clostridia</taxon>
        <taxon>Koleobacterales</taxon>
        <taxon>Koleobacteraceae</taxon>
        <taxon>Koleobacter</taxon>
    </lineage>
</organism>
<evidence type="ECO:0000313" key="1">
    <source>
        <dbReference type="EMBL" id="QSQ07693.1"/>
    </source>
</evidence>
<evidence type="ECO:0000313" key="2">
    <source>
        <dbReference type="Proteomes" id="UP000662904"/>
    </source>
</evidence>
<keyword evidence="2" id="KW-1185">Reference proteome</keyword>
<gene>
    <name evidence="1" type="ORF">H0A61_00009</name>
</gene>
<dbReference type="KEGG" id="kme:H0A61_00009"/>
<accession>A0A8A0RHM1</accession>
<dbReference type="AlphaFoldDB" id="A0A8A0RHM1"/>